<gene>
    <name evidence="1" type="ORF">BSK52_21255</name>
</gene>
<proteinExistence type="predicted"/>
<dbReference type="Proteomes" id="UP000187439">
    <property type="component" value="Unassembled WGS sequence"/>
</dbReference>
<name>A0A1R0XR20_9BACL</name>
<organism evidence="1 2">
    <name type="scientific">Paenibacillus odorifer</name>
    <dbReference type="NCBI Taxonomy" id="189426"/>
    <lineage>
        <taxon>Bacteria</taxon>
        <taxon>Bacillati</taxon>
        <taxon>Bacillota</taxon>
        <taxon>Bacilli</taxon>
        <taxon>Bacillales</taxon>
        <taxon>Paenibacillaceae</taxon>
        <taxon>Paenibacillus</taxon>
    </lineage>
</organism>
<evidence type="ECO:0000313" key="1">
    <source>
        <dbReference type="EMBL" id="OMD37525.1"/>
    </source>
</evidence>
<dbReference type="AlphaFoldDB" id="A0A1R0XR20"/>
<dbReference type="OrthoDB" id="2877395at2"/>
<accession>A0A1R0XR20</accession>
<sequence length="137" mass="15961">MSKHILHSYILSRNCRGENNHCAVLTEVKVRQIRLLYSKGRFTQEELAIRFMVGRSTISDIVRYRTWNYMPDYTERIDYLAASIVRANGTVIISVYALLRGHSSSIIDEIIGREEAIEQLYADFRHKYPATFLIFAN</sequence>
<reference evidence="1 2" key="1">
    <citation type="submission" date="2016-10" db="EMBL/GenBank/DDBJ databases">
        <title>Paenibacillus species isolates.</title>
        <authorList>
            <person name="Beno S.M."/>
        </authorList>
    </citation>
    <scope>NUCLEOTIDE SEQUENCE [LARGE SCALE GENOMIC DNA]</scope>
    <source>
        <strain evidence="1 2">FSL H7-0710</strain>
    </source>
</reference>
<dbReference type="RefSeq" id="WP_076120581.1">
    <property type="nucleotide sequence ID" value="NZ_MPTC01000022.1"/>
</dbReference>
<protein>
    <submittedName>
        <fullName evidence="1">Uncharacterized protein</fullName>
    </submittedName>
</protein>
<comment type="caution">
    <text evidence="1">The sequence shown here is derived from an EMBL/GenBank/DDBJ whole genome shotgun (WGS) entry which is preliminary data.</text>
</comment>
<evidence type="ECO:0000313" key="2">
    <source>
        <dbReference type="Proteomes" id="UP000187439"/>
    </source>
</evidence>
<dbReference type="EMBL" id="MPTC01000022">
    <property type="protein sequence ID" value="OMD37525.1"/>
    <property type="molecule type" value="Genomic_DNA"/>
</dbReference>